<evidence type="ECO:0000313" key="4">
    <source>
        <dbReference type="Proteomes" id="UP000254618"/>
    </source>
</evidence>
<dbReference type="EMBL" id="MXAP01000028">
    <property type="protein sequence ID" value="OPH39694.1"/>
    <property type="molecule type" value="Genomic_DNA"/>
</dbReference>
<name>A0A378QN71_9GAMM</name>
<reference evidence="2 4" key="2">
    <citation type="submission" date="2018-06" db="EMBL/GenBank/DDBJ databases">
        <authorList>
            <consortium name="Pathogen Informatics"/>
            <person name="Doyle S."/>
        </authorList>
    </citation>
    <scope>NUCLEOTIDE SEQUENCE [LARGE SCALE GENOMIC DNA]</scope>
    <source>
        <strain evidence="2 4">NCTC11012</strain>
    </source>
</reference>
<protein>
    <submittedName>
        <fullName evidence="2">Uncharacterized protein</fullName>
    </submittedName>
</protein>
<organism evidence="2 4">
    <name type="scientific">Moraxella equi</name>
    <dbReference type="NCBI Taxonomy" id="60442"/>
    <lineage>
        <taxon>Bacteria</taxon>
        <taxon>Pseudomonadati</taxon>
        <taxon>Pseudomonadota</taxon>
        <taxon>Gammaproteobacteria</taxon>
        <taxon>Moraxellales</taxon>
        <taxon>Moraxellaceae</taxon>
        <taxon>Moraxella</taxon>
    </lineage>
</organism>
<dbReference type="Proteomes" id="UP000254618">
    <property type="component" value="Unassembled WGS sequence"/>
</dbReference>
<sequence>MNFKKFIFAIFILTYSEIALSSICKPPNIFYHFFELGACLPDDTSINKERYDNSIVFNVLYKNTPIRVELGGRQNGNIYTILGKDFDREILHNLPPMSSYFGNGNEIHKWGIGKQRLSVSIFSTGNSNVMINYQGSDEQEKLGDEFMYSLFLICKQDEVPNINHCVTINGITDKIPVKIPTSPSNRH</sequence>
<gene>
    <name evidence="1" type="ORF">B5J93_02935</name>
    <name evidence="2" type="ORF">NCTC11012_00562</name>
</gene>
<dbReference type="Proteomes" id="UP000190777">
    <property type="component" value="Unassembled WGS sequence"/>
</dbReference>
<evidence type="ECO:0000313" key="2">
    <source>
        <dbReference type="EMBL" id="STZ02337.1"/>
    </source>
</evidence>
<keyword evidence="3" id="KW-1185">Reference proteome</keyword>
<dbReference type="EMBL" id="UGQF01000001">
    <property type="protein sequence ID" value="STZ02337.1"/>
    <property type="molecule type" value="Genomic_DNA"/>
</dbReference>
<accession>A0A378QN71</accession>
<dbReference type="RefSeq" id="WP_079324454.1">
    <property type="nucleotide sequence ID" value="NZ_MXAP01000028.1"/>
</dbReference>
<evidence type="ECO:0000313" key="1">
    <source>
        <dbReference type="EMBL" id="OPH39694.1"/>
    </source>
</evidence>
<proteinExistence type="predicted"/>
<dbReference type="AlphaFoldDB" id="A0A378QN71"/>
<evidence type="ECO:0000313" key="3">
    <source>
        <dbReference type="Proteomes" id="UP000190777"/>
    </source>
</evidence>
<reference evidence="1 3" key="1">
    <citation type="submission" date="2017-03" db="EMBL/GenBank/DDBJ databases">
        <title>Draft genome sequence of Moraxella equi CCUG 4950T type strain.</title>
        <authorList>
            <person name="Salva-Serra F."/>
            <person name="Engstrom-Jakobsson H."/>
            <person name="Thorell K."/>
            <person name="Jaen-Luchoro D."/>
            <person name="Gonzales-Siles L."/>
            <person name="Karlsson R."/>
            <person name="Yazdan S."/>
            <person name="Boulund F."/>
            <person name="Johnning A."/>
            <person name="Engstrand L."/>
            <person name="Kristiansson E."/>
            <person name="Moore E."/>
        </authorList>
    </citation>
    <scope>NUCLEOTIDE SEQUENCE [LARGE SCALE GENOMIC DNA]</scope>
    <source>
        <strain evidence="1 3">CCUG 4950</strain>
    </source>
</reference>